<keyword evidence="2" id="KW-0963">Cytoplasm</keyword>
<keyword evidence="6" id="KW-0251">Elongation factor</keyword>
<dbReference type="GO" id="GO:0003746">
    <property type="term" value="F:translation elongation factor activity"/>
    <property type="evidence" value="ECO:0007669"/>
    <property type="project" value="UniProtKB-KW"/>
</dbReference>
<dbReference type="Pfam" id="PF25461">
    <property type="entry name" value="Beta-barrel_SelB"/>
    <property type="match status" value="1"/>
</dbReference>
<evidence type="ECO:0000256" key="3">
    <source>
        <dbReference type="ARBA" id="ARBA00022917"/>
    </source>
</evidence>
<dbReference type="Pfam" id="PF09107">
    <property type="entry name" value="WHD_3rd_SelB"/>
    <property type="match status" value="1"/>
</dbReference>
<dbReference type="CDD" id="cd04171">
    <property type="entry name" value="SelB"/>
    <property type="match status" value="1"/>
</dbReference>
<dbReference type="PROSITE" id="PS00301">
    <property type="entry name" value="G_TR_1"/>
    <property type="match status" value="1"/>
</dbReference>
<dbReference type="InterPro" id="IPR036388">
    <property type="entry name" value="WH-like_DNA-bd_sf"/>
</dbReference>
<evidence type="ECO:0000256" key="4">
    <source>
        <dbReference type="ARBA" id="ARBA00023134"/>
    </source>
</evidence>
<reference evidence="6 7" key="1">
    <citation type="submission" date="2019-03" db="EMBL/GenBank/DDBJ databases">
        <title>Draft genome sequences of novel Actinobacteria.</title>
        <authorList>
            <person name="Sahin N."/>
            <person name="Ay H."/>
            <person name="Saygin H."/>
        </authorList>
    </citation>
    <scope>NUCLEOTIDE SEQUENCE [LARGE SCALE GENOMIC DNA]</scope>
    <source>
        <strain evidence="6 7">DSM 45941</strain>
    </source>
</reference>
<dbReference type="GO" id="GO:0003924">
    <property type="term" value="F:GTPase activity"/>
    <property type="evidence" value="ECO:0007669"/>
    <property type="project" value="InterPro"/>
</dbReference>
<organism evidence="6 7">
    <name type="scientific">Actinomadura darangshiensis</name>
    <dbReference type="NCBI Taxonomy" id="705336"/>
    <lineage>
        <taxon>Bacteria</taxon>
        <taxon>Bacillati</taxon>
        <taxon>Actinomycetota</taxon>
        <taxon>Actinomycetes</taxon>
        <taxon>Streptosporangiales</taxon>
        <taxon>Thermomonosporaceae</taxon>
        <taxon>Actinomadura</taxon>
    </lineage>
</organism>
<dbReference type="InterPro" id="IPR057335">
    <property type="entry name" value="Beta-barrel_SelB"/>
</dbReference>
<comment type="subcellular location">
    <subcellularLocation>
        <location evidence="1">Cytoplasm</location>
    </subcellularLocation>
</comment>
<evidence type="ECO:0000256" key="1">
    <source>
        <dbReference type="ARBA" id="ARBA00004496"/>
    </source>
</evidence>
<dbReference type="Gene3D" id="2.40.30.10">
    <property type="entry name" value="Translation factors"/>
    <property type="match status" value="1"/>
</dbReference>
<keyword evidence="7" id="KW-1185">Reference proteome</keyword>
<dbReference type="SUPFAM" id="SSF50447">
    <property type="entry name" value="Translation proteins"/>
    <property type="match status" value="1"/>
</dbReference>
<keyword evidence="4" id="KW-0342">GTP-binding</keyword>
<dbReference type="GO" id="GO:0005829">
    <property type="term" value="C:cytosol"/>
    <property type="evidence" value="ECO:0007669"/>
    <property type="project" value="TreeGrafter"/>
</dbReference>
<dbReference type="SUPFAM" id="SSF52540">
    <property type="entry name" value="P-loop containing nucleoside triphosphate hydrolases"/>
    <property type="match status" value="1"/>
</dbReference>
<dbReference type="OrthoDB" id="9803139at2"/>
<dbReference type="PRINTS" id="PR00315">
    <property type="entry name" value="ELONGATNFCT"/>
</dbReference>
<dbReference type="PANTHER" id="PTHR43721:SF22">
    <property type="entry name" value="ELONGATION FACTOR TU, MITOCHONDRIAL"/>
    <property type="match status" value="1"/>
</dbReference>
<evidence type="ECO:0000313" key="7">
    <source>
        <dbReference type="Proteomes" id="UP000295578"/>
    </source>
</evidence>
<dbReference type="GO" id="GO:0003723">
    <property type="term" value="F:RNA binding"/>
    <property type="evidence" value="ECO:0007669"/>
    <property type="project" value="InterPro"/>
</dbReference>
<dbReference type="InterPro" id="IPR031157">
    <property type="entry name" value="G_TR_CS"/>
</dbReference>
<dbReference type="Proteomes" id="UP000295578">
    <property type="component" value="Unassembled WGS sequence"/>
</dbReference>
<dbReference type="AlphaFoldDB" id="A0A4R5C3H1"/>
<keyword evidence="3" id="KW-0648">Protein biosynthesis</keyword>
<accession>A0A4R5C3H1</accession>
<dbReference type="RefSeq" id="WP_132192464.1">
    <property type="nucleotide sequence ID" value="NZ_SMKY01000001.1"/>
</dbReference>
<dbReference type="InterPro" id="IPR000795">
    <property type="entry name" value="T_Tr_GTP-bd_dom"/>
</dbReference>
<dbReference type="GO" id="GO:0001514">
    <property type="term" value="P:selenocysteine incorporation"/>
    <property type="evidence" value="ECO:0007669"/>
    <property type="project" value="InterPro"/>
</dbReference>
<comment type="caution">
    <text evidence="6">The sequence shown here is derived from an EMBL/GenBank/DDBJ whole genome shotgun (WGS) entry which is preliminary data.</text>
</comment>
<feature type="domain" description="Tr-type G" evidence="5">
    <location>
        <begin position="1"/>
        <end position="171"/>
    </location>
</feature>
<proteinExistence type="predicted"/>
<dbReference type="InterPro" id="IPR050055">
    <property type="entry name" value="EF-Tu_GTPase"/>
</dbReference>
<evidence type="ECO:0000313" key="6">
    <source>
        <dbReference type="EMBL" id="TDD92936.1"/>
    </source>
</evidence>
<evidence type="ECO:0000256" key="2">
    <source>
        <dbReference type="ARBA" id="ARBA00022490"/>
    </source>
</evidence>
<protein>
    <submittedName>
        <fullName evidence="6">Selenocysteine-specific translation elongation factor</fullName>
    </submittedName>
</protein>
<dbReference type="Gene3D" id="1.10.10.10">
    <property type="entry name" value="Winged helix-like DNA-binding domain superfamily/Winged helix DNA-binding domain"/>
    <property type="match status" value="1"/>
</dbReference>
<dbReference type="InterPro" id="IPR009000">
    <property type="entry name" value="Transl_B-barrel_sf"/>
</dbReference>
<dbReference type="InterPro" id="IPR015191">
    <property type="entry name" value="SelB_WHD4"/>
</dbReference>
<dbReference type="PANTHER" id="PTHR43721">
    <property type="entry name" value="ELONGATION FACTOR TU-RELATED"/>
    <property type="match status" value="1"/>
</dbReference>
<dbReference type="InterPro" id="IPR027417">
    <property type="entry name" value="P-loop_NTPase"/>
</dbReference>
<dbReference type="Pfam" id="PF00009">
    <property type="entry name" value="GTP_EFTU"/>
    <property type="match status" value="1"/>
</dbReference>
<dbReference type="NCBIfam" id="TIGR00475">
    <property type="entry name" value="selB"/>
    <property type="match status" value="1"/>
</dbReference>
<dbReference type="Gene3D" id="1.10.10.2770">
    <property type="match status" value="1"/>
</dbReference>
<sequence length="602" mass="64213">MHVIATAGHVDHGKSTLLRALTDMEPDRWAEERERGMTIDLGYAWTVLPSGETVAFVDVPGHHRFITNMLAGLGPVPAAMLVVAADEGWCRQTGEHLAALQALDVRRGLLVISRADLGDADLAAEEAHDYLAGTVFEDVETIAVSAVTGDGIEGLRAALGRLVAQIPAPPPSLPARLWVDRVFTIRGAGTVVTGTLGAGDIATGDELLLASSRRPVRVRKLESLKAAVERSTAVARVAVNVRGLTTREIRRGDALIAPSRWAPVECMDVRLVSAGEKVASRLILHIGSAAVPVRVRMLGADTARLALARPLALHIGERAILRDPGPQRIVAGLIILDTAPPPIRRRGTAKRASELVGMTGRPDPAGELTRRRVVAGNQLVAMGVLGPEAEPPGNAVAVGDWLIHQQQWDGWRAELFSVIDQWAADQPMAPGIPRDTAAQKLEIPDVRLVDALIAQAEGLVSDGGGVHREGVSATLPAQAEKALTVIIERLTVEPFTAPESRDLENLGLGPRVLATAVGSGRLLRVTDGIYLLPDAADLAVQRLATLPQPFTLSDGRRALDTTRRVAVPLFEMLDRAGRTRRVDANKRIVLSAPVDPPATRNI</sequence>
<dbReference type="PROSITE" id="PS51722">
    <property type="entry name" value="G_TR_2"/>
    <property type="match status" value="1"/>
</dbReference>
<name>A0A4R5C3H1_9ACTN</name>
<dbReference type="Gene3D" id="3.40.50.300">
    <property type="entry name" value="P-loop containing nucleotide triphosphate hydrolases"/>
    <property type="match status" value="1"/>
</dbReference>
<dbReference type="EMBL" id="SMKY01000001">
    <property type="protein sequence ID" value="TDD92936.1"/>
    <property type="molecule type" value="Genomic_DNA"/>
</dbReference>
<dbReference type="InterPro" id="IPR004535">
    <property type="entry name" value="Transl_elong_SelB"/>
</dbReference>
<evidence type="ECO:0000259" key="5">
    <source>
        <dbReference type="PROSITE" id="PS51722"/>
    </source>
</evidence>
<dbReference type="GO" id="GO:0005525">
    <property type="term" value="F:GTP binding"/>
    <property type="evidence" value="ECO:0007669"/>
    <property type="project" value="UniProtKB-KW"/>
</dbReference>
<gene>
    <name evidence="6" type="primary">selB</name>
    <name evidence="6" type="ORF">E1293_00230</name>
</gene>
<keyword evidence="4" id="KW-0547">Nucleotide-binding</keyword>